<proteinExistence type="predicted"/>
<name>A0ABN8IVH3_9NEOP</name>
<feature type="non-terminal residue" evidence="2">
    <location>
        <position position="191"/>
    </location>
</feature>
<evidence type="ECO:0000313" key="3">
    <source>
        <dbReference type="Proteomes" id="UP000837857"/>
    </source>
</evidence>
<keyword evidence="1" id="KW-0732">Signal</keyword>
<feature type="chain" id="PRO_5045909511" evidence="1">
    <location>
        <begin position="19"/>
        <end position="191"/>
    </location>
</feature>
<keyword evidence="3" id="KW-1185">Reference proteome</keyword>
<evidence type="ECO:0000313" key="2">
    <source>
        <dbReference type="EMBL" id="CAH2065094.1"/>
    </source>
</evidence>
<protein>
    <submittedName>
        <fullName evidence="2">Uncharacterized protein</fullName>
    </submittedName>
</protein>
<dbReference type="EMBL" id="OW152842">
    <property type="protein sequence ID" value="CAH2065094.1"/>
    <property type="molecule type" value="Genomic_DNA"/>
</dbReference>
<feature type="signal peptide" evidence="1">
    <location>
        <begin position="1"/>
        <end position="18"/>
    </location>
</feature>
<accession>A0ABN8IVH3</accession>
<gene>
    <name evidence="2" type="ORF">IPOD504_LOCUS13034</name>
</gene>
<organism evidence="2 3">
    <name type="scientific">Iphiclides podalirius</name>
    <name type="common">scarce swallowtail</name>
    <dbReference type="NCBI Taxonomy" id="110791"/>
    <lineage>
        <taxon>Eukaryota</taxon>
        <taxon>Metazoa</taxon>
        <taxon>Ecdysozoa</taxon>
        <taxon>Arthropoda</taxon>
        <taxon>Hexapoda</taxon>
        <taxon>Insecta</taxon>
        <taxon>Pterygota</taxon>
        <taxon>Neoptera</taxon>
        <taxon>Endopterygota</taxon>
        <taxon>Lepidoptera</taxon>
        <taxon>Glossata</taxon>
        <taxon>Ditrysia</taxon>
        <taxon>Papilionoidea</taxon>
        <taxon>Papilionidae</taxon>
        <taxon>Papilioninae</taxon>
        <taxon>Iphiclides</taxon>
    </lineage>
</organism>
<dbReference type="Proteomes" id="UP000837857">
    <property type="component" value="Chromosome 30"/>
</dbReference>
<evidence type="ECO:0000256" key="1">
    <source>
        <dbReference type="SAM" id="SignalP"/>
    </source>
</evidence>
<sequence>MREFYAQLLLSLVVCAFARPLQRDETHAAELRDLNFVAYVENFKATMADYVSTQYRHLTLHEREAVEAILEEFILDFGKGVAEVLARSANETKANGLDVERTRNHSKFEPDDGISEATSENIKATLLREFPDISDADADDIVYGIRVNLLATRRRLDGLIESSKFAVSSAALKASAEEVRGQTTHGLGRTT</sequence>
<reference evidence="2" key="1">
    <citation type="submission" date="2022-03" db="EMBL/GenBank/DDBJ databases">
        <authorList>
            <person name="Martin H S."/>
        </authorList>
    </citation>
    <scope>NUCLEOTIDE SEQUENCE</scope>
</reference>